<dbReference type="SUPFAM" id="SSF51905">
    <property type="entry name" value="FAD/NAD(P)-binding domain"/>
    <property type="match status" value="1"/>
</dbReference>
<gene>
    <name evidence="3" type="ORF">SAMN06265221_11430</name>
</gene>
<dbReference type="Gene3D" id="3.30.9.10">
    <property type="entry name" value="D-Amino Acid Oxidase, subunit A, domain 2"/>
    <property type="match status" value="1"/>
</dbReference>
<reference evidence="3 4" key="1">
    <citation type="submission" date="2017-05" db="EMBL/GenBank/DDBJ databases">
        <authorList>
            <person name="Varghese N."/>
            <person name="Submissions S."/>
        </authorList>
    </citation>
    <scope>NUCLEOTIDE SEQUENCE [LARGE SCALE GENOMIC DNA]</scope>
    <source>
        <strain evidence="3 4">DSM 100094</strain>
    </source>
</reference>
<dbReference type="GO" id="GO:0005737">
    <property type="term" value="C:cytoplasm"/>
    <property type="evidence" value="ECO:0007669"/>
    <property type="project" value="TreeGrafter"/>
</dbReference>
<accession>A0A521EPA8</accession>
<dbReference type="Gene3D" id="3.50.50.60">
    <property type="entry name" value="FAD/NAD(P)-binding domain"/>
    <property type="match status" value="2"/>
</dbReference>
<dbReference type="Pfam" id="PF01266">
    <property type="entry name" value="DAO"/>
    <property type="match status" value="1"/>
</dbReference>
<dbReference type="InterPro" id="IPR036188">
    <property type="entry name" value="FAD/NAD-bd_sf"/>
</dbReference>
<dbReference type="PANTHER" id="PTHR13847">
    <property type="entry name" value="SARCOSINE DEHYDROGENASE-RELATED"/>
    <property type="match status" value="1"/>
</dbReference>
<keyword evidence="4" id="KW-1185">Reference proteome</keyword>
<dbReference type="RefSeq" id="WP_142663900.1">
    <property type="nucleotide sequence ID" value="NZ_FXTK01000014.1"/>
</dbReference>
<evidence type="ECO:0000259" key="2">
    <source>
        <dbReference type="Pfam" id="PF01266"/>
    </source>
</evidence>
<dbReference type="Proteomes" id="UP000319014">
    <property type="component" value="Unassembled WGS sequence"/>
</dbReference>
<proteinExistence type="predicted"/>
<keyword evidence="1" id="KW-0560">Oxidoreductase</keyword>
<protein>
    <submittedName>
        <fullName evidence="3">D-amino-acid dehydrogenase</fullName>
    </submittedName>
</protein>
<dbReference type="PANTHER" id="PTHR13847:SF289">
    <property type="entry name" value="GLYCINE OXIDASE"/>
    <property type="match status" value="1"/>
</dbReference>
<name>A0A521EPA8_9RHOB</name>
<dbReference type="AlphaFoldDB" id="A0A521EPA8"/>
<feature type="domain" description="FAD dependent oxidoreductase" evidence="2">
    <location>
        <begin position="8"/>
        <end position="397"/>
    </location>
</feature>
<evidence type="ECO:0000313" key="4">
    <source>
        <dbReference type="Proteomes" id="UP000319014"/>
    </source>
</evidence>
<organism evidence="3 4">
    <name type="scientific">Paracoccus laeviglucosivorans</name>
    <dbReference type="NCBI Taxonomy" id="1197861"/>
    <lineage>
        <taxon>Bacteria</taxon>
        <taxon>Pseudomonadati</taxon>
        <taxon>Pseudomonadota</taxon>
        <taxon>Alphaproteobacteria</taxon>
        <taxon>Rhodobacterales</taxon>
        <taxon>Paracoccaceae</taxon>
        <taxon>Paracoccus</taxon>
    </lineage>
</organism>
<sequence length="419" mass="45908">MPSQTDRKIVVIGAGIIGVTTALRLRMDGYSVHLLDRRGIASETSRGNAGAFAFTEIEPLAAPGIIRKAPGWLIDPLGPLSIRPAHALQTVPWLMRFWQASRPDRYRAAVAVQAALMEHGRAALERLVARVDGEPMIRREGQLQLYEGLAAFRASLPGWELRRQHSIPTELLHSPGAIAEIQPGIDPRFTHAGFAPTWMNTVDPEIWTRHLAYRFTARGGIYDTARITALEPVGDRVRIRSETDDIFADHVIIATGAWSHLLARQLGDRIPLETERGYNTTFPDASFDLRTHLTFSGHGFAVSRIQHGLRVGGAVELGGLRLPPNFRRAEVLVEKTRRFLHGFEPGHGTQWMGFRPSPPDGLPIIGPATRCPNVIYAFGHGHLGLTQSAGTAELVSEIIAGAAPSVPLAPISAARFARR</sequence>
<dbReference type="OrthoDB" id="9805337at2"/>
<dbReference type="SUPFAM" id="SSF54373">
    <property type="entry name" value="FAD-linked reductases, C-terminal domain"/>
    <property type="match status" value="1"/>
</dbReference>
<dbReference type="InterPro" id="IPR006076">
    <property type="entry name" value="FAD-dep_OxRdtase"/>
</dbReference>
<evidence type="ECO:0000256" key="1">
    <source>
        <dbReference type="ARBA" id="ARBA00023002"/>
    </source>
</evidence>
<dbReference type="EMBL" id="FXTK01000014">
    <property type="protein sequence ID" value="SMO85271.1"/>
    <property type="molecule type" value="Genomic_DNA"/>
</dbReference>
<dbReference type="GO" id="GO:0016491">
    <property type="term" value="F:oxidoreductase activity"/>
    <property type="evidence" value="ECO:0007669"/>
    <property type="project" value="UniProtKB-KW"/>
</dbReference>
<evidence type="ECO:0000313" key="3">
    <source>
        <dbReference type="EMBL" id="SMO85271.1"/>
    </source>
</evidence>